<evidence type="ECO:0000313" key="3">
    <source>
        <dbReference type="Proteomes" id="UP000676336"/>
    </source>
</evidence>
<dbReference type="Proteomes" id="UP000676336">
    <property type="component" value="Unassembled WGS sequence"/>
</dbReference>
<gene>
    <name evidence="1" type="ORF">SMN809_LOCUS22392</name>
    <name evidence="2" type="ORF">SMN809_LOCUS22393</name>
</gene>
<feature type="non-terminal residue" evidence="2">
    <location>
        <position position="1"/>
    </location>
</feature>
<name>A0A8S2SPD2_9BILA</name>
<accession>A0A8S2SPD2</accession>
<dbReference type="EMBL" id="CAJOBI010020460">
    <property type="protein sequence ID" value="CAF4212948.1"/>
    <property type="molecule type" value="Genomic_DNA"/>
</dbReference>
<reference evidence="2" key="1">
    <citation type="submission" date="2021-02" db="EMBL/GenBank/DDBJ databases">
        <authorList>
            <person name="Nowell W R."/>
        </authorList>
    </citation>
    <scope>NUCLEOTIDE SEQUENCE</scope>
</reference>
<feature type="non-terminal residue" evidence="2">
    <location>
        <position position="98"/>
    </location>
</feature>
<dbReference type="EMBL" id="CAJOBI010020458">
    <property type="protein sequence ID" value="CAF4212924.1"/>
    <property type="molecule type" value="Genomic_DNA"/>
</dbReference>
<evidence type="ECO:0000313" key="1">
    <source>
        <dbReference type="EMBL" id="CAF4212924.1"/>
    </source>
</evidence>
<sequence length="98" mass="10660">LQAQILNGDTNAEIEKKFKKMRNKISKHAKTLKAKYENFSSHSSEPFLAPSSTLQTQSSTTSVSTATTAVAANHPLSTILDPTLVMAMLVNPTLYSHV</sequence>
<evidence type="ECO:0000313" key="2">
    <source>
        <dbReference type="EMBL" id="CAF4212948.1"/>
    </source>
</evidence>
<protein>
    <submittedName>
        <fullName evidence="2">Uncharacterized protein</fullName>
    </submittedName>
</protein>
<organism evidence="2 3">
    <name type="scientific">Rotaria magnacalcarata</name>
    <dbReference type="NCBI Taxonomy" id="392030"/>
    <lineage>
        <taxon>Eukaryota</taxon>
        <taxon>Metazoa</taxon>
        <taxon>Spiralia</taxon>
        <taxon>Gnathifera</taxon>
        <taxon>Rotifera</taxon>
        <taxon>Eurotatoria</taxon>
        <taxon>Bdelloidea</taxon>
        <taxon>Philodinida</taxon>
        <taxon>Philodinidae</taxon>
        <taxon>Rotaria</taxon>
    </lineage>
</organism>
<dbReference type="AlphaFoldDB" id="A0A8S2SPD2"/>
<proteinExistence type="predicted"/>
<comment type="caution">
    <text evidence="2">The sequence shown here is derived from an EMBL/GenBank/DDBJ whole genome shotgun (WGS) entry which is preliminary data.</text>
</comment>